<dbReference type="PROSITE" id="PS50949">
    <property type="entry name" value="HTH_GNTR"/>
    <property type="match status" value="1"/>
</dbReference>
<dbReference type="Gene3D" id="3.40.640.10">
    <property type="entry name" value="Type I PLP-dependent aspartate aminotransferase-like (Major domain)"/>
    <property type="match status" value="1"/>
</dbReference>
<feature type="domain" description="HTH gntR-type" evidence="6">
    <location>
        <begin position="1"/>
        <end position="69"/>
    </location>
</feature>
<evidence type="ECO:0000313" key="8">
    <source>
        <dbReference type="Proteomes" id="UP000192591"/>
    </source>
</evidence>
<dbReference type="STRING" id="1962155.B1813_20905"/>
<dbReference type="GO" id="GO:0030170">
    <property type="term" value="F:pyridoxal phosphate binding"/>
    <property type="evidence" value="ECO:0007669"/>
    <property type="project" value="InterPro"/>
</dbReference>
<dbReference type="InterPro" id="IPR015424">
    <property type="entry name" value="PyrdxlP-dep_Trfase"/>
</dbReference>
<evidence type="ECO:0000259" key="6">
    <source>
        <dbReference type="PROSITE" id="PS50949"/>
    </source>
</evidence>
<dbReference type="PANTHER" id="PTHR46577">
    <property type="entry name" value="HTH-TYPE TRANSCRIPTIONAL REGULATORY PROTEIN GABR"/>
    <property type="match status" value="1"/>
</dbReference>
<dbReference type="EMBL" id="MWIH01000009">
    <property type="protein sequence ID" value="OQO89406.1"/>
    <property type="molecule type" value="Genomic_DNA"/>
</dbReference>
<dbReference type="GO" id="GO:0003700">
    <property type="term" value="F:DNA-binding transcription factor activity"/>
    <property type="evidence" value="ECO:0007669"/>
    <property type="project" value="InterPro"/>
</dbReference>
<keyword evidence="3" id="KW-0805">Transcription regulation</keyword>
<dbReference type="InterPro" id="IPR036390">
    <property type="entry name" value="WH_DNA-bd_sf"/>
</dbReference>
<dbReference type="RefSeq" id="WP_081194840.1">
    <property type="nucleotide sequence ID" value="NZ_MWIH01000009.1"/>
</dbReference>
<keyword evidence="2" id="KW-0663">Pyridoxal phosphate</keyword>
<dbReference type="GO" id="GO:0003677">
    <property type="term" value="F:DNA binding"/>
    <property type="evidence" value="ECO:0007669"/>
    <property type="project" value="UniProtKB-KW"/>
</dbReference>
<dbReference type="InterPro" id="IPR004839">
    <property type="entry name" value="Aminotransferase_I/II_large"/>
</dbReference>
<comment type="caution">
    <text evidence="7">The sequence shown here is derived from an EMBL/GenBank/DDBJ whole genome shotgun (WGS) entry which is preliminary data.</text>
</comment>
<evidence type="ECO:0000256" key="4">
    <source>
        <dbReference type="ARBA" id="ARBA00023125"/>
    </source>
</evidence>
<name>A0A1V8ZXB1_SACPI</name>
<sequence>MRDYRSIADDIADDIAAGRLRPGDRLPTQRRFARTHRIAASTAARVYRDLTRRGLVVGEVGRGTYVRAAPVRPDPALAEPAAATTVDLELNTVLPPGSPASLDALRPGLDGLLRPDVLAAALRSRSVTGTPEARAAAVPLLSRANWSPSPGDLAFAGNGRQAIAAAVSALLGVGGRLGVESFTYPVVKGIAARLGITLVPLPVDERGLVPGAVADAGVDALYVQPTLHNPLGVTMPVRRREELADVLRRHELYAVEDAVYTFLRDDAPLAAYAPDRTVLVDSLSKRFLPELTVGFVVAPPAVAGRVAAALRSGAWAASGFALAAATRWIEDGTVSSVQESKRADAAARTRIIRTGLSGFTVRSDDRSYHCWWELPSPWRADTFLAAAARRGIAVSPAGAFAVGAAHAPSAVRLALAGPDLSTVEHAVAVLADLARRDPESEGVE</sequence>
<keyword evidence="8" id="KW-1185">Reference proteome</keyword>
<dbReference type="InterPro" id="IPR036388">
    <property type="entry name" value="WH-like_DNA-bd_sf"/>
</dbReference>
<evidence type="ECO:0000256" key="2">
    <source>
        <dbReference type="ARBA" id="ARBA00022898"/>
    </source>
</evidence>
<evidence type="ECO:0000313" key="7">
    <source>
        <dbReference type="EMBL" id="OQO89406.1"/>
    </source>
</evidence>
<evidence type="ECO:0000256" key="3">
    <source>
        <dbReference type="ARBA" id="ARBA00023015"/>
    </source>
</evidence>
<keyword evidence="5" id="KW-0804">Transcription</keyword>
<dbReference type="PANTHER" id="PTHR46577:SF1">
    <property type="entry name" value="HTH-TYPE TRANSCRIPTIONAL REGULATORY PROTEIN GABR"/>
    <property type="match status" value="1"/>
</dbReference>
<dbReference type="Pfam" id="PF00155">
    <property type="entry name" value="Aminotran_1_2"/>
    <property type="match status" value="1"/>
</dbReference>
<dbReference type="Proteomes" id="UP000192591">
    <property type="component" value="Unassembled WGS sequence"/>
</dbReference>
<dbReference type="InterPro" id="IPR051446">
    <property type="entry name" value="HTH_trans_reg/aminotransferase"/>
</dbReference>
<dbReference type="SMART" id="SM00345">
    <property type="entry name" value="HTH_GNTR"/>
    <property type="match status" value="1"/>
</dbReference>
<dbReference type="CDD" id="cd00609">
    <property type="entry name" value="AAT_like"/>
    <property type="match status" value="1"/>
</dbReference>
<organism evidence="7 8">
    <name type="scientific">Saccharomonospora piscinae</name>
    <dbReference type="NCBI Taxonomy" id="687388"/>
    <lineage>
        <taxon>Bacteria</taxon>
        <taxon>Bacillati</taxon>
        <taxon>Actinomycetota</taxon>
        <taxon>Actinomycetes</taxon>
        <taxon>Pseudonocardiales</taxon>
        <taxon>Pseudonocardiaceae</taxon>
        <taxon>Saccharomonospora</taxon>
    </lineage>
</organism>
<dbReference type="InterPro" id="IPR015421">
    <property type="entry name" value="PyrdxlP-dep_Trfase_major"/>
</dbReference>
<evidence type="ECO:0000256" key="1">
    <source>
        <dbReference type="ARBA" id="ARBA00005384"/>
    </source>
</evidence>
<comment type="similarity">
    <text evidence="1">In the C-terminal section; belongs to the class-I pyridoxal-phosphate-dependent aminotransferase family.</text>
</comment>
<dbReference type="SUPFAM" id="SSF53383">
    <property type="entry name" value="PLP-dependent transferases"/>
    <property type="match status" value="1"/>
</dbReference>
<protein>
    <submittedName>
        <fullName evidence="7">GntR family transcriptional regulator</fullName>
    </submittedName>
</protein>
<dbReference type="SUPFAM" id="SSF46785">
    <property type="entry name" value="Winged helix' DNA-binding domain"/>
    <property type="match status" value="1"/>
</dbReference>
<gene>
    <name evidence="7" type="ORF">B1813_20905</name>
</gene>
<keyword evidence="4" id="KW-0238">DNA-binding</keyword>
<dbReference type="InterPro" id="IPR000524">
    <property type="entry name" value="Tscrpt_reg_HTH_GntR"/>
</dbReference>
<dbReference type="Pfam" id="PF00392">
    <property type="entry name" value="GntR"/>
    <property type="match status" value="1"/>
</dbReference>
<evidence type="ECO:0000256" key="5">
    <source>
        <dbReference type="ARBA" id="ARBA00023163"/>
    </source>
</evidence>
<reference evidence="7 8" key="1">
    <citation type="submission" date="2017-02" db="EMBL/GenBank/DDBJ databases">
        <title>Draft genome of Saccharomonospora sp. 154.</title>
        <authorList>
            <person name="Alonso-Carmona G.S."/>
            <person name="De La Haba R."/>
            <person name="Vera-Gargallo B."/>
            <person name="Sandoval-Trujillo A.H."/>
            <person name="Ramirez-Duran N."/>
            <person name="Ventosa A."/>
        </authorList>
    </citation>
    <scope>NUCLEOTIDE SEQUENCE [LARGE SCALE GENOMIC DNA]</scope>
    <source>
        <strain evidence="7 8">LRS4.154</strain>
    </source>
</reference>
<dbReference type="AlphaFoldDB" id="A0A1V8ZXB1"/>
<dbReference type="Gene3D" id="1.10.10.10">
    <property type="entry name" value="Winged helix-like DNA-binding domain superfamily/Winged helix DNA-binding domain"/>
    <property type="match status" value="1"/>
</dbReference>
<accession>A0A1V8ZXB1</accession>
<proteinExistence type="inferred from homology"/>